<proteinExistence type="predicted"/>
<dbReference type="InterPro" id="IPR019734">
    <property type="entry name" value="TPR_rpt"/>
</dbReference>
<gene>
    <name evidence="1" type="ORF">HQ393_01860</name>
</gene>
<evidence type="ECO:0000313" key="1">
    <source>
        <dbReference type="EMBL" id="QLG87089.1"/>
    </source>
</evidence>
<dbReference type="Proteomes" id="UP000509597">
    <property type="component" value="Chromosome"/>
</dbReference>
<dbReference type="SMART" id="SM00028">
    <property type="entry name" value="TPR"/>
    <property type="match status" value="4"/>
</dbReference>
<dbReference type="KEGG" id="chiz:HQ393_01860"/>
<reference evidence="1 2" key="1">
    <citation type="submission" date="2020-07" db="EMBL/GenBank/DDBJ databases">
        <title>Complete genome sequence of Chitinibacter sp. 2T18.</title>
        <authorList>
            <person name="Bae J.-W."/>
            <person name="Choi J.-W."/>
        </authorList>
    </citation>
    <scope>NUCLEOTIDE SEQUENCE [LARGE SCALE GENOMIC DNA]</scope>
    <source>
        <strain evidence="1 2">2T18</strain>
    </source>
</reference>
<dbReference type="AlphaFoldDB" id="A0A7H9BEN4"/>
<dbReference type="RefSeq" id="WP_179357175.1">
    <property type="nucleotide sequence ID" value="NZ_CP058627.1"/>
</dbReference>
<keyword evidence="2" id="KW-1185">Reference proteome</keyword>
<organism evidence="1 2">
    <name type="scientific">Chitinibacter bivalviorum</name>
    <dbReference type="NCBI Taxonomy" id="2739434"/>
    <lineage>
        <taxon>Bacteria</taxon>
        <taxon>Pseudomonadati</taxon>
        <taxon>Pseudomonadota</taxon>
        <taxon>Betaproteobacteria</taxon>
        <taxon>Neisseriales</taxon>
        <taxon>Chitinibacteraceae</taxon>
        <taxon>Chitinibacter</taxon>
    </lineage>
</organism>
<dbReference type="EMBL" id="CP058627">
    <property type="protein sequence ID" value="QLG87089.1"/>
    <property type="molecule type" value="Genomic_DNA"/>
</dbReference>
<protein>
    <submittedName>
        <fullName evidence="1">Uncharacterized protein</fullName>
    </submittedName>
</protein>
<dbReference type="InterPro" id="IPR011990">
    <property type="entry name" value="TPR-like_helical_dom_sf"/>
</dbReference>
<dbReference type="SUPFAM" id="SSF48452">
    <property type="entry name" value="TPR-like"/>
    <property type="match status" value="2"/>
</dbReference>
<sequence length="339" mass="39204">MSSNQSQIRALYDQSKQLIYVDPIKSLQLANEAVDLITPDLDPAFQVLVIYHQVEMITAYGRYHEALEIMHRILVIAETENLEAERGQLLYYIGIAHYTTGDFATAIDYWSDCLNLENKGFSAATRINTYIALGQLYFAFHMHSDALRHHLSALKWVNDEIPTELYVRLLINLVADLCELGQHEQALAYITEAETLAKEIAHFEYLGEALSYRTLILLEQDRIEEVTQLLERGHSMVRYWAWGEISWKIVTGKIQQAEQQYHAAVESFEAALELAHKYECASKIHVVHAVLARAYDQINDHLMAEKHHRLYQEHFNRLGSAEIFERLQQLETQLENTFP</sequence>
<accession>A0A7H9BEN4</accession>
<evidence type="ECO:0000313" key="2">
    <source>
        <dbReference type="Proteomes" id="UP000509597"/>
    </source>
</evidence>
<name>A0A7H9BEN4_9NEIS</name>
<dbReference type="Gene3D" id="1.25.40.10">
    <property type="entry name" value="Tetratricopeptide repeat domain"/>
    <property type="match status" value="2"/>
</dbReference>